<comment type="caution">
    <text evidence="4">The sequence shown here is derived from an EMBL/GenBank/DDBJ whole genome shotgun (WGS) entry which is preliminary data.</text>
</comment>
<dbReference type="PANTHER" id="PTHR41786">
    <property type="entry name" value="MOTILITY ACCESSORY FACTOR MAF"/>
    <property type="match status" value="1"/>
</dbReference>
<proteinExistence type="predicted"/>
<evidence type="ECO:0000256" key="1">
    <source>
        <dbReference type="SAM" id="Coils"/>
    </source>
</evidence>
<evidence type="ECO:0000259" key="2">
    <source>
        <dbReference type="Pfam" id="PF01973"/>
    </source>
</evidence>
<evidence type="ECO:0000313" key="4">
    <source>
        <dbReference type="EMBL" id="RCW74721.1"/>
    </source>
</evidence>
<gene>
    <name evidence="4" type="ORF">DFR57_10317</name>
</gene>
<dbReference type="AlphaFoldDB" id="A0A368Y371"/>
<sequence>MLIENRNYLRLQQRSLIKEIDEVEINRDKIVVENARKGMPTLVIKNQSRTKYLHSKYDPYSEAERIVKSVNLKRETKHVILFGVGLGYHIIELLKKYPTITMSIYEPDRELLATFLKNFSLESIEKGTLSCILPINSSLSNELAILQQRYGNNIEVFPLPTYEDLFKKELEELYKSLITTLKNQKGNFVANVTFQKRWTINAVKNFPAVLNTPNIFKDINTNHFKDKPAIIVAAGPSLNKEFDNLKKIKEQGLAYIFSVGSAINALIENNIYPDAACTYDPSEHNQVVFEKLKDKQINDIPIIFGSTVGYETIENYPGDMVHMITSQDTVSAALLENSKEIDRVNDAPSIAVVTYQLLEKLGFTQVYLVGQNLAFLDSKMYAEGIEYGKDIDENNSENLLTVQDVEGNKIVTNEGYDSMRRQLEQSIASTPNVQVYNTTVGGAKIEGTSFILLSNVIDKHFSNHVVAPNWYKGTSNYNIDHVNKMLLKYKREQENLEKLLYELEIILEKLHSKINSNEKAKLENNLNKFDRVFKKMKNNNYYISFISPMIRVQTETLAEKSKNIKYDIDSSTKISQINQHFGKYIREVINHLEFTKPFYEDLIKSVRITQDHA</sequence>
<dbReference type="EMBL" id="QPJJ01000003">
    <property type="protein sequence ID" value="RCW74721.1"/>
    <property type="molecule type" value="Genomic_DNA"/>
</dbReference>
<evidence type="ECO:0008006" key="6">
    <source>
        <dbReference type="Google" id="ProtNLM"/>
    </source>
</evidence>
<evidence type="ECO:0000259" key="3">
    <source>
        <dbReference type="Pfam" id="PF20157"/>
    </source>
</evidence>
<name>A0A368Y371_9BACI</name>
<dbReference type="Proteomes" id="UP000252585">
    <property type="component" value="Unassembled WGS sequence"/>
</dbReference>
<dbReference type="Pfam" id="PF20157">
    <property type="entry name" value="Maf_flag10_N"/>
    <property type="match status" value="1"/>
</dbReference>
<feature type="domain" description="Glycosyltransferase Maf N-terminal" evidence="3">
    <location>
        <begin position="44"/>
        <end position="114"/>
    </location>
</feature>
<protein>
    <recommendedName>
        <fullName evidence="6">Motility associated factor glycosyltransferase family protein</fullName>
    </recommendedName>
</protein>
<dbReference type="RefSeq" id="WP_170132899.1">
    <property type="nucleotide sequence ID" value="NZ_QPJJ01000003.1"/>
</dbReference>
<keyword evidence="1" id="KW-0175">Coiled coil</keyword>
<evidence type="ECO:0000313" key="5">
    <source>
        <dbReference type="Proteomes" id="UP000252585"/>
    </source>
</evidence>
<keyword evidence="5" id="KW-1185">Reference proteome</keyword>
<feature type="coiled-coil region" evidence="1">
    <location>
        <begin position="479"/>
        <end position="539"/>
    </location>
</feature>
<dbReference type="PANTHER" id="PTHR41786:SF1">
    <property type="entry name" value="6-HYDROXYMETHYLPTERIN DIPHOSPHOKINASE MPTE-LIKE DOMAIN-CONTAINING PROTEIN"/>
    <property type="match status" value="1"/>
</dbReference>
<dbReference type="Pfam" id="PF01973">
    <property type="entry name" value="MptE-like"/>
    <property type="match status" value="1"/>
</dbReference>
<accession>A0A368Y371</accession>
<dbReference type="InterPro" id="IPR045376">
    <property type="entry name" value="Maf_N"/>
</dbReference>
<organism evidence="4 5">
    <name type="scientific">Saliterribacillus persicus</name>
    <dbReference type="NCBI Taxonomy" id="930114"/>
    <lineage>
        <taxon>Bacteria</taxon>
        <taxon>Bacillati</taxon>
        <taxon>Bacillota</taxon>
        <taxon>Bacilli</taxon>
        <taxon>Bacillales</taxon>
        <taxon>Bacillaceae</taxon>
        <taxon>Saliterribacillus</taxon>
    </lineage>
</organism>
<reference evidence="4 5" key="1">
    <citation type="submission" date="2018-07" db="EMBL/GenBank/DDBJ databases">
        <title>Genomic Encyclopedia of Type Strains, Phase IV (KMG-IV): sequencing the most valuable type-strain genomes for metagenomic binning, comparative biology and taxonomic classification.</title>
        <authorList>
            <person name="Goeker M."/>
        </authorList>
    </citation>
    <scope>NUCLEOTIDE SEQUENCE [LARGE SCALE GENOMIC DNA]</scope>
    <source>
        <strain evidence="4 5">DSM 27696</strain>
    </source>
</reference>
<feature type="domain" description="6-hydroxymethylpterin diphosphokinase MptE-like" evidence="2">
    <location>
        <begin position="201"/>
        <end position="377"/>
    </location>
</feature>
<dbReference type="InterPro" id="IPR002826">
    <property type="entry name" value="MptE-like"/>
</dbReference>